<gene>
    <name evidence="1" type="ORF">K1T71_005128</name>
</gene>
<sequence length="398" mass="46594">MAKESLLFEKTIKSVIFYLRLIGLSFVNQNDHRRRFFYIYNFFHLNTEVVCEIVWLIVHMTTTGIDFIEVTYIIPCLSLCFLGNVKALLFLYNMEHVKELIRILKESFKSRQSCHVHEKLLWKEFRNMNIIAKIILYINISGALGFAIIPWLIFATKYYSTGEIKLVLPFIVSYPFDYTDIRLYLFAYTHQLWTAWVAVLSVFSPDCFFYACSASITVLFRTLQYDIEMIEVKKFIRPNVTDKTLRADFGKVIHRHKLVIRCVALLEKICTISNLMNVVISSFLICATGFNILAMDSLPLMIPFISFLNQSTIQIFILCYYGDQIMRSSMELSNAIYRCKWYNSNAAAMKDFLFILIRTQKPCTITAYGFTIINLRAFMKILSTAWSYFALLTTLYRK</sequence>
<keyword evidence="2" id="KW-1185">Reference proteome</keyword>
<protein>
    <submittedName>
        <fullName evidence="1">Uncharacterized protein</fullName>
    </submittedName>
</protein>
<accession>A0ACC1D639</accession>
<organism evidence="1 2">
    <name type="scientific">Dendrolimus kikuchii</name>
    <dbReference type="NCBI Taxonomy" id="765133"/>
    <lineage>
        <taxon>Eukaryota</taxon>
        <taxon>Metazoa</taxon>
        <taxon>Ecdysozoa</taxon>
        <taxon>Arthropoda</taxon>
        <taxon>Hexapoda</taxon>
        <taxon>Insecta</taxon>
        <taxon>Pterygota</taxon>
        <taxon>Neoptera</taxon>
        <taxon>Endopterygota</taxon>
        <taxon>Lepidoptera</taxon>
        <taxon>Glossata</taxon>
        <taxon>Ditrysia</taxon>
        <taxon>Bombycoidea</taxon>
        <taxon>Lasiocampidae</taxon>
        <taxon>Dendrolimus</taxon>
    </lineage>
</organism>
<dbReference type="Proteomes" id="UP000824533">
    <property type="component" value="Linkage Group LG08"/>
</dbReference>
<comment type="caution">
    <text evidence="1">The sequence shown here is derived from an EMBL/GenBank/DDBJ whole genome shotgun (WGS) entry which is preliminary data.</text>
</comment>
<dbReference type="EMBL" id="CM034394">
    <property type="protein sequence ID" value="KAJ0179416.1"/>
    <property type="molecule type" value="Genomic_DNA"/>
</dbReference>
<evidence type="ECO:0000313" key="1">
    <source>
        <dbReference type="EMBL" id="KAJ0179416.1"/>
    </source>
</evidence>
<reference evidence="1 2" key="1">
    <citation type="journal article" date="2021" name="Front. Genet.">
        <title>Chromosome-Level Genome Assembly Reveals Significant Gene Expansion in the Toll and IMD Signaling Pathways of Dendrolimus kikuchii.</title>
        <authorList>
            <person name="Zhou J."/>
            <person name="Wu P."/>
            <person name="Xiong Z."/>
            <person name="Liu N."/>
            <person name="Zhao N."/>
            <person name="Ji M."/>
            <person name="Qiu Y."/>
            <person name="Yang B."/>
        </authorList>
    </citation>
    <scope>NUCLEOTIDE SEQUENCE [LARGE SCALE GENOMIC DNA]</scope>
    <source>
        <strain evidence="1">Ann1</strain>
    </source>
</reference>
<evidence type="ECO:0000313" key="2">
    <source>
        <dbReference type="Proteomes" id="UP000824533"/>
    </source>
</evidence>
<proteinExistence type="predicted"/>
<name>A0ACC1D639_9NEOP</name>